<reference evidence="1" key="1">
    <citation type="journal article" date="2018" name="Hydrobiologia">
        <title>The first complete mitochondrial genome of Limnadia lenticularis (Branchiopoda, Spinicaudata), with new insights on its phylogeography and on the taxonomy of the genus.</title>
        <authorList>
            <person name="Bellec L."/>
            <person name="Debruyne R."/>
            <person name="Utge J."/>
            <person name="Rabet N."/>
        </authorList>
    </citation>
    <scope>NUCLEOTIDE SEQUENCE</scope>
</reference>
<dbReference type="CTD" id="4509"/>
<protein>
    <submittedName>
        <fullName evidence="1">ATP synthase F0 subunit 8</fullName>
    </submittedName>
</protein>
<keyword evidence="1" id="KW-0496">Mitochondrion</keyword>
<gene>
    <name evidence="1" type="primary">ATP8</name>
</gene>
<sequence length="41" mass="4914">MFMFITITLFGFSCFFYFINSPGVMNLHKEGETSKTLIWQW</sequence>
<organism evidence="1">
    <name type="scientific">Limnadia lenticularis</name>
    <dbReference type="NCBI Taxonomy" id="84336"/>
    <lineage>
        <taxon>Eukaryota</taxon>
        <taxon>Metazoa</taxon>
        <taxon>Ecdysozoa</taxon>
        <taxon>Arthropoda</taxon>
        <taxon>Crustacea</taxon>
        <taxon>Branchiopoda</taxon>
        <taxon>Diplostraca</taxon>
        <taxon>Spinicaudata</taxon>
        <taxon>Limnadiidae</taxon>
        <taxon>Limnadia</taxon>
    </lineage>
</organism>
<dbReference type="AlphaFoldDB" id="A0A3G1RRW7"/>
<dbReference type="RefSeq" id="YP_009515318.1">
    <property type="nucleotide sequence ID" value="NC_039394.1"/>
</dbReference>
<geneLocation type="mitochondrion" evidence="1"/>
<accession>A0A3G1RRW7</accession>
<name>A0A3G1RRW7_9CRUS</name>
<evidence type="ECO:0000313" key="1">
    <source>
        <dbReference type="EMBL" id="AXH81651.1"/>
    </source>
</evidence>
<dbReference type="EMBL" id="MH618637">
    <property type="protein sequence ID" value="AXH81651.1"/>
    <property type="molecule type" value="Genomic_DNA"/>
</dbReference>
<proteinExistence type="predicted"/>
<dbReference type="GeneID" id="38088874"/>